<gene>
    <name evidence="12" type="ORF">MJA45_06535</name>
</gene>
<name>A0AA96LG55_9BACL</name>
<comment type="subcellular location">
    <subcellularLocation>
        <location evidence="1">Cell membrane</location>
        <topology evidence="1">Multi-pass membrane protein</topology>
    </subcellularLocation>
</comment>
<dbReference type="Gene3D" id="3.40.50.300">
    <property type="entry name" value="P-loop containing nucleotide triphosphate hydrolases"/>
    <property type="match status" value="1"/>
</dbReference>
<dbReference type="InterPro" id="IPR036640">
    <property type="entry name" value="ABC1_TM_sf"/>
</dbReference>
<proteinExistence type="predicted"/>
<feature type="transmembrane region" description="Helical" evidence="9">
    <location>
        <begin position="263"/>
        <end position="284"/>
    </location>
</feature>
<dbReference type="PROSITE" id="PS00211">
    <property type="entry name" value="ABC_TRANSPORTER_1"/>
    <property type="match status" value="1"/>
</dbReference>
<reference evidence="12 13" key="1">
    <citation type="submission" date="2022-02" db="EMBL/GenBank/DDBJ databases">
        <title>Paenibacillus sp. MBLB1776 Whole Genome Shotgun Sequencing.</title>
        <authorList>
            <person name="Hwang C.Y."/>
            <person name="Cho E.-S."/>
            <person name="Seo M.-J."/>
        </authorList>
    </citation>
    <scope>NUCLEOTIDE SEQUENCE [LARGE SCALE GENOMIC DNA]</scope>
    <source>
        <strain evidence="12 13">MBLB1776</strain>
    </source>
</reference>
<dbReference type="InterPro" id="IPR011527">
    <property type="entry name" value="ABC1_TM_dom"/>
</dbReference>
<feature type="transmembrane region" description="Helical" evidence="9">
    <location>
        <begin position="71"/>
        <end position="92"/>
    </location>
</feature>
<dbReference type="AlphaFoldDB" id="A0AA96LG55"/>
<protein>
    <submittedName>
        <fullName evidence="12">ABC transporter ATP-binding protein</fullName>
    </submittedName>
</protein>
<evidence type="ECO:0000256" key="6">
    <source>
        <dbReference type="ARBA" id="ARBA00022989"/>
    </source>
</evidence>
<evidence type="ECO:0000256" key="4">
    <source>
        <dbReference type="ARBA" id="ARBA00022741"/>
    </source>
</evidence>
<dbReference type="EMBL" id="CP130318">
    <property type="protein sequence ID" value="WNQ12683.1"/>
    <property type="molecule type" value="Genomic_DNA"/>
</dbReference>
<feature type="domain" description="ABC transporter" evidence="10">
    <location>
        <begin position="357"/>
        <end position="592"/>
    </location>
</feature>
<sequence length="604" mass="67565">MEPVLYFTRQLHHYAGKILYVNLMGMALVSLLDGIGMLLLIPLLNLTGILGQESGLPSYIRGLDFLAELPLSSGLLIILGSYMVLVTGQILIQRNLSMRDSRLNTGFLNHVRLETYRVLLKANWAFFIRKRKSDLITSMTEELGYVSNGTYTFLQFLTSLVFTVIQIGIAFWLSAKLTLFVLICGLALAFFSRTFIRKSRHHGGRMSELARSYMGGMSDHFNGIKDIKSNRLEGTQEAWMRNWCKQMGEEREAQARVKLDSQLFYKLSAAMLLVFFLYGSVMLFHSEGQSLLVVMLIFSRLWPRFTGIQSNLESMAASIPALKSLRELQREAREAEEQNGTGTEKGNAVPIPLQTGLECRNVSFRYSREGGYALKDIQVRIRPHEMTAIVGRSGAGKSTLVDLLMGMLEPESGEVTMDGQKLTGERILSLRQSMSYVPQDPFLFNGTIRENLRMMLPEADEEQMWEALGQSAAADFVRKLPQGLDTVIGDRGIRLSGGERQRLVLARALLRQPLILVLDEATSALDTENETKIQQVLESLKGRLTLIVIAHRLSTIRSADQVIVLDQGRVVQQGGYLQLAEEQAGLFSRMLGKQAKDTPVAAIG</sequence>
<dbReference type="PROSITE" id="PS50929">
    <property type="entry name" value="ABC_TM1F"/>
    <property type="match status" value="1"/>
</dbReference>
<evidence type="ECO:0000256" key="5">
    <source>
        <dbReference type="ARBA" id="ARBA00022840"/>
    </source>
</evidence>
<evidence type="ECO:0000259" key="11">
    <source>
        <dbReference type="PROSITE" id="PS50929"/>
    </source>
</evidence>
<dbReference type="GO" id="GO:0034040">
    <property type="term" value="F:ATPase-coupled lipid transmembrane transporter activity"/>
    <property type="evidence" value="ECO:0007669"/>
    <property type="project" value="TreeGrafter"/>
</dbReference>
<dbReference type="FunFam" id="3.40.50.300:FF:000604">
    <property type="entry name" value="ABC transporter B family member 28"/>
    <property type="match status" value="1"/>
</dbReference>
<dbReference type="KEGG" id="paun:MJA45_06535"/>
<dbReference type="Proteomes" id="UP001305702">
    <property type="component" value="Chromosome"/>
</dbReference>
<keyword evidence="6 9" id="KW-1133">Transmembrane helix</keyword>
<dbReference type="GO" id="GO:0016887">
    <property type="term" value="F:ATP hydrolysis activity"/>
    <property type="evidence" value="ECO:0007669"/>
    <property type="project" value="InterPro"/>
</dbReference>
<keyword evidence="13" id="KW-1185">Reference proteome</keyword>
<dbReference type="RefSeq" id="WP_315606461.1">
    <property type="nucleotide sequence ID" value="NZ_CP130318.1"/>
</dbReference>
<dbReference type="Pfam" id="PF00005">
    <property type="entry name" value="ABC_tran"/>
    <property type="match status" value="1"/>
</dbReference>
<dbReference type="GO" id="GO:0005886">
    <property type="term" value="C:plasma membrane"/>
    <property type="evidence" value="ECO:0007669"/>
    <property type="project" value="UniProtKB-SubCell"/>
</dbReference>
<dbReference type="SUPFAM" id="SSF90123">
    <property type="entry name" value="ABC transporter transmembrane region"/>
    <property type="match status" value="1"/>
</dbReference>
<evidence type="ECO:0000256" key="2">
    <source>
        <dbReference type="ARBA" id="ARBA00022448"/>
    </source>
</evidence>
<keyword evidence="3 9" id="KW-0812">Transmembrane</keyword>
<evidence type="ECO:0000256" key="8">
    <source>
        <dbReference type="SAM" id="MobiDB-lite"/>
    </source>
</evidence>
<dbReference type="InterPro" id="IPR039421">
    <property type="entry name" value="Type_1_exporter"/>
</dbReference>
<keyword evidence="2" id="KW-0813">Transport</keyword>
<evidence type="ECO:0000259" key="10">
    <source>
        <dbReference type="PROSITE" id="PS50893"/>
    </source>
</evidence>
<feature type="transmembrane region" description="Helical" evidence="9">
    <location>
        <begin position="21"/>
        <end position="51"/>
    </location>
</feature>
<keyword evidence="4" id="KW-0547">Nucleotide-binding</keyword>
<evidence type="ECO:0000313" key="13">
    <source>
        <dbReference type="Proteomes" id="UP001305702"/>
    </source>
</evidence>
<organism evidence="12 13">
    <name type="scientific">Paenibacillus aurantius</name>
    <dbReference type="NCBI Taxonomy" id="2918900"/>
    <lineage>
        <taxon>Bacteria</taxon>
        <taxon>Bacillati</taxon>
        <taxon>Bacillota</taxon>
        <taxon>Bacilli</taxon>
        <taxon>Bacillales</taxon>
        <taxon>Paenibacillaceae</taxon>
        <taxon>Paenibacillus</taxon>
    </lineage>
</organism>
<dbReference type="InterPro" id="IPR003593">
    <property type="entry name" value="AAA+_ATPase"/>
</dbReference>
<feature type="transmembrane region" description="Helical" evidence="9">
    <location>
        <begin position="179"/>
        <end position="196"/>
    </location>
</feature>
<dbReference type="PANTHER" id="PTHR24221:SF654">
    <property type="entry name" value="ATP-BINDING CASSETTE SUB-FAMILY B MEMBER 6"/>
    <property type="match status" value="1"/>
</dbReference>
<dbReference type="Pfam" id="PF00664">
    <property type="entry name" value="ABC_membrane"/>
    <property type="match status" value="1"/>
</dbReference>
<evidence type="ECO:0000256" key="7">
    <source>
        <dbReference type="ARBA" id="ARBA00023136"/>
    </source>
</evidence>
<dbReference type="InterPro" id="IPR027417">
    <property type="entry name" value="P-loop_NTPase"/>
</dbReference>
<dbReference type="PANTHER" id="PTHR24221">
    <property type="entry name" value="ATP-BINDING CASSETTE SUB-FAMILY B"/>
    <property type="match status" value="1"/>
</dbReference>
<dbReference type="InterPro" id="IPR017871">
    <property type="entry name" value="ABC_transporter-like_CS"/>
</dbReference>
<keyword evidence="7 9" id="KW-0472">Membrane</keyword>
<dbReference type="Gene3D" id="1.20.1560.10">
    <property type="entry name" value="ABC transporter type 1, transmembrane domain"/>
    <property type="match status" value="1"/>
</dbReference>
<dbReference type="PROSITE" id="PS50893">
    <property type="entry name" value="ABC_TRANSPORTER_2"/>
    <property type="match status" value="1"/>
</dbReference>
<keyword evidence="5 12" id="KW-0067">ATP-binding</keyword>
<feature type="domain" description="ABC transmembrane type-1" evidence="11">
    <location>
        <begin position="26"/>
        <end position="317"/>
    </location>
</feature>
<dbReference type="GO" id="GO:0005737">
    <property type="term" value="C:cytoplasm"/>
    <property type="evidence" value="ECO:0007669"/>
    <property type="project" value="UniProtKB-ARBA"/>
</dbReference>
<feature type="region of interest" description="Disordered" evidence="8">
    <location>
        <begin position="330"/>
        <end position="350"/>
    </location>
</feature>
<dbReference type="GO" id="GO:0140359">
    <property type="term" value="F:ABC-type transporter activity"/>
    <property type="evidence" value="ECO:0007669"/>
    <property type="project" value="InterPro"/>
</dbReference>
<dbReference type="SMART" id="SM00382">
    <property type="entry name" value="AAA"/>
    <property type="match status" value="1"/>
</dbReference>
<feature type="transmembrane region" description="Helical" evidence="9">
    <location>
        <begin position="153"/>
        <end position="173"/>
    </location>
</feature>
<evidence type="ECO:0000256" key="9">
    <source>
        <dbReference type="SAM" id="Phobius"/>
    </source>
</evidence>
<evidence type="ECO:0000256" key="1">
    <source>
        <dbReference type="ARBA" id="ARBA00004651"/>
    </source>
</evidence>
<evidence type="ECO:0000313" key="12">
    <source>
        <dbReference type="EMBL" id="WNQ12683.1"/>
    </source>
</evidence>
<dbReference type="InterPro" id="IPR003439">
    <property type="entry name" value="ABC_transporter-like_ATP-bd"/>
</dbReference>
<evidence type="ECO:0000256" key="3">
    <source>
        <dbReference type="ARBA" id="ARBA00022692"/>
    </source>
</evidence>
<dbReference type="SUPFAM" id="SSF52540">
    <property type="entry name" value="P-loop containing nucleoside triphosphate hydrolases"/>
    <property type="match status" value="1"/>
</dbReference>
<accession>A0AA96LG55</accession>
<dbReference type="GO" id="GO:0005524">
    <property type="term" value="F:ATP binding"/>
    <property type="evidence" value="ECO:0007669"/>
    <property type="project" value="UniProtKB-KW"/>
</dbReference>